<gene>
    <name evidence="2" type="primary">stp</name>
    <name evidence="2" type="ORF">NCTC10184_00203</name>
</gene>
<dbReference type="Gene3D" id="3.60.40.10">
    <property type="entry name" value="PPM-type phosphatase domain"/>
    <property type="match status" value="1"/>
</dbReference>
<evidence type="ECO:0000313" key="3">
    <source>
        <dbReference type="Proteomes" id="UP000290876"/>
    </source>
</evidence>
<name>A0A449BA11_9BACT</name>
<dbReference type="EMBL" id="LR215043">
    <property type="protein sequence ID" value="VEU77988.1"/>
    <property type="molecule type" value="Genomic_DNA"/>
</dbReference>
<dbReference type="RefSeq" id="WP_129622841.1">
    <property type="nucleotide sequence ID" value="NZ_LR215043.1"/>
</dbReference>
<reference evidence="2 3" key="1">
    <citation type="submission" date="2019-01" db="EMBL/GenBank/DDBJ databases">
        <authorList>
            <consortium name="Pathogen Informatics"/>
        </authorList>
    </citation>
    <scope>NUCLEOTIDE SEQUENCE [LARGE SCALE GENOMIC DNA]</scope>
    <source>
        <strain evidence="2 3">NCTC10184</strain>
    </source>
</reference>
<dbReference type="EC" id="3.1.3.16" evidence="2"/>
<sequence length="257" mass="29124">MLKYATSSLIGNYRIENQDRINFLQKDNFALLLVCDGMGGHSFGDKAAQITVDTFAQEFEKNYLVSEYPLKIELFTKSLEKTIQLAREKMKEIAKDNEAMMDMGTTLTGAFVDTFSNQIFVFNVGDSRTYVFTKKNALSQVSIDHNLLNELITEYNYTKKEALAVRESKNLTSGLGPLKKVKIDVFNLSEHYHKAKYLVCTTDGLHNYVTPNFFRTTLANNDSLEQKIETLNHQALKNGSTDNLTIGIVSLEDEDEL</sequence>
<dbReference type="InterPro" id="IPR015655">
    <property type="entry name" value="PP2C"/>
</dbReference>
<dbReference type="CDD" id="cd00143">
    <property type="entry name" value="PP2Cc"/>
    <property type="match status" value="1"/>
</dbReference>
<dbReference type="Pfam" id="PF13672">
    <property type="entry name" value="PP2C_2"/>
    <property type="match status" value="1"/>
</dbReference>
<protein>
    <submittedName>
        <fullName evidence="2">Serine/threonine phosphatase stp</fullName>
        <ecNumber evidence="2">3.1.3.16</ecNumber>
    </submittedName>
</protein>
<dbReference type="PROSITE" id="PS51746">
    <property type="entry name" value="PPM_2"/>
    <property type="match status" value="1"/>
</dbReference>
<feature type="domain" description="PPM-type phosphatase" evidence="1">
    <location>
        <begin position="3"/>
        <end position="251"/>
    </location>
</feature>
<dbReference type="PANTHER" id="PTHR13832">
    <property type="entry name" value="PROTEIN PHOSPHATASE 2C"/>
    <property type="match status" value="1"/>
</dbReference>
<evidence type="ECO:0000259" key="1">
    <source>
        <dbReference type="PROSITE" id="PS51746"/>
    </source>
</evidence>
<dbReference type="AlphaFoldDB" id="A0A449BA11"/>
<keyword evidence="2" id="KW-0378">Hydrolase</keyword>
<proteinExistence type="predicted"/>
<dbReference type="KEGG" id="mcob:NCTC10184_00203"/>
<keyword evidence="3" id="KW-1185">Reference proteome</keyword>
<dbReference type="OrthoDB" id="9801841at2"/>
<dbReference type="PANTHER" id="PTHR13832:SF827">
    <property type="entry name" value="PROTEIN PHOSPHATASE 1L"/>
    <property type="match status" value="1"/>
</dbReference>
<dbReference type="InterPro" id="IPR001932">
    <property type="entry name" value="PPM-type_phosphatase-like_dom"/>
</dbReference>
<dbReference type="Proteomes" id="UP000290876">
    <property type="component" value="Chromosome"/>
</dbReference>
<evidence type="ECO:0000313" key="2">
    <source>
        <dbReference type="EMBL" id="VEU77988.1"/>
    </source>
</evidence>
<dbReference type="GO" id="GO:0004722">
    <property type="term" value="F:protein serine/threonine phosphatase activity"/>
    <property type="evidence" value="ECO:0007669"/>
    <property type="project" value="UniProtKB-EC"/>
</dbReference>
<organism evidence="2 3">
    <name type="scientific">Mycoplasmopsis columbinasalis</name>
    <dbReference type="NCBI Taxonomy" id="114880"/>
    <lineage>
        <taxon>Bacteria</taxon>
        <taxon>Bacillati</taxon>
        <taxon>Mycoplasmatota</taxon>
        <taxon>Mycoplasmoidales</taxon>
        <taxon>Metamycoplasmataceae</taxon>
        <taxon>Mycoplasmopsis</taxon>
    </lineage>
</organism>
<dbReference type="SUPFAM" id="SSF81606">
    <property type="entry name" value="PP2C-like"/>
    <property type="match status" value="1"/>
</dbReference>
<dbReference type="SMART" id="SM00331">
    <property type="entry name" value="PP2C_SIG"/>
    <property type="match status" value="1"/>
</dbReference>
<accession>A0A449BA11</accession>
<dbReference type="InterPro" id="IPR036457">
    <property type="entry name" value="PPM-type-like_dom_sf"/>
</dbReference>
<dbReference type="SMART" id="SM00332">
    <property type="entry name" value="PP2Cc"/>
    <property type="match status" value="1"/>
</dbReference>